<sequence length="325" mass="36897">MAAAPSPSVPPPDFTVKERVLCHHQNMIYEAKILKVEDFTVENAKTKTTGRHYFVHYKGWKQTWDEWVLPTRLLKFTDENIQTQKALQSSYAVSSASVGPAKGRPPKEGAGAGASSARGGRKTEARGTKRARDDDEATGKKQDMKLNVPEKLKLLLVDDWEFITKNHQLVAPLPRTPTVAQILEQFTRHCLDSPETELREPPLLTPTVVSGIQVYFDRLLGQNLLYRFERPQYAAIRKEFITGQQVKFDGPEKRMSEVYGAEHLLRMLVIMPQMTAAASMDSESSGIIRDYINELLLFLMNNSDRLFLSKYENADTGYDNIHRNQ</sequence>
<keyword evidence="11" id="KW-1185">Reference proteome</keyword>
<dbReference type="GO" id="GO:0006338">
    <property type="term" value="P:chromatin remodeling"/>
    <property type="evidence" value="ECO:0007669"/>
    <property type="project" value="UniProtKB-ARBA"/>
</dbReference>
<evidence type="ECO:0000256" key="3">
    <source>
        <dbReference type="ARBA" id="ARBA00018505"/>
    </source>
</evidence>
<name>A0A5C3Q3I9_9AGAR</name>
<dbReference type="STRING" id="1884261.A0A5C3Q3I9"/>
<evidence type="ECO:0000256" key="4">
    <source>
        <dbReference type="ARBA" id="ARBA00022853"/>
    </source>
</evidence>
<evidence type="ECO:0000256" key="2">
    <source>
        <dbReference type="ARBA" id="ARBA00009093"/>
    </source>
</evidence>
<dbReference type="SUPFAM" id="SSF54160">
    <property type="entry name" value="Chromo domain-like"/>
    <property type="match status" value="1"/>
</dbReference>
<dbReference type="Pfam" id="PF22732">
    <property type="entry name" value="MSL3_chromo-like"/>
    <property type="match status" value="1"/>
</dbReference>
<dbReference type="PANTHER" id="PTHR10880:SF15">
    <property type="entry name" value="MSL COMPLEX SUBUNIT 3"/>
    <property type="match status" value="1"/>
</dbReference>
<dbReference type="GO" id="GO:0006355">
    <property type="term" value="P:regulation of DNA-templated transcription"/>
    <property type="evidence" value="ECO:0007669"/>
    <property type="project" value="InterPro"/>
</dbReference>
<organism evidence="10 11">
    <name type="scientific">Pterulicium gracile</name>
    <dbReference type="NCBI Taxonomy" id="1884261"/>
    <lineage>
        <taxon>Eukaryota</taxon>
        <taxon>Fungi</taxon>
        <taxon>Dikarya</taxon>
        <taxon>Basidiomycota</taxon>
        <taxon>Agaricomycotina</taxon>
        <taxon>Agaricomycetes</taxon>
        <taxon>Agaricomycetidae</taxon>
        <taxon>Agaricales</taxon>
        <taxon>Pleurotineae</taxon>
        <taxon>Pterulaceae</taxon>
        <taxon>Pterulicium</taxon>
    </lineage>
</organism>
<dbReference type="Pfam" id="PF05712">
    <property type="entry name" value="MRG"/>
    <property type="match status" value="1"/>
</dbReference>
<reference evidence="10 11" key="1">
    <citation type="journal article" date="2019" name="Nat. Ecol. Evol.">
        <title>Megaphylogeny resolves global patterns of mushroom evolution.</title>
        <authorList>
            <person name="Varga T."/>
            <person name="Krizsan K."/>
            <person name="Foldi C."/>
            <person name="Dima B."/>
            <person name="Sanchez-Garcia M."/>
            <person name="Sanchez-Ramirez S."/>
            <person name="Szollosi G.J."/>
            <person name="Szarkandi J.G."/>
            <person name="Papp V."/>
            <person name="Albert L."/>
            <person name="Andreopoulos W."/>
            <person name="Angelini C."/>
            <person name="Antonin V."/>
            <person name="Barry K.W."/>
            <person name="Bougher N.L."/>
            <person name="Buchanan P."/>
            <person name="Buyck B."/>
            <person name="Bense V."/>
            <person name="Catcheside P."/>
            <person name="Chovatia M."/>
            <person name="Cooper J."/>
            <person name="Damon W."/>
            <person name="Desjardin D."/>
            <person name="Finy P."/>
            <person name="Geml J."/>
            <person name="Haridas S."/>
            <person name="Hughes K."/>
            <person name="Justo A."/>
            <person name="Karasinski D."/>
            <person name="Kautmanova I."/>
            <person name="Kiss B."/>
            <person name="Kocsube S."/>
            <person name="Kotiranta H."/>
            <person name="LaButti K.M."/>
            <person name="Lechner B.E."/>
            <person name="Liimatainen K."/>
            <person name="Lipzen A."/>
            <person name="Lukacs Z."/>
            <person name="Mihaltcheva S."/>
            <person name="Morgado L.N."/>
            <person name="Niskanen T."/>
            <person name="Noordeloos M.E."/>
            <person name="Ohm R.A."/>
            <person name="Ortiz-Santana B."/>
            <person name="Ovrebo C."/>
            <person name="Racz N."/>
            <person name="Riley R."/>
            <person name="Savchenko A."/>
            <person name="Shiryaev A."/>
            <person name="Soop K."/>
            <person name="Spirin V."/>
            <person name="Szebenyi C."/>
            <person name="Tomsovsky M."/>
            <person name="Tulloss R.E."/>
            <person name="Uehling J."/>
            <person name="Grigoriev I.V."/>
            <person name="Vagvolgyi C."/>
            <person name="Papp T."/>
            <person name="Martin F.M."/>
            <person name="Miettinen O."/>
            <person name="Hibbett D.S."/>
            <person name="Nagy L.G."/>
        </authorList>
    </citation>
    <scope>NUCLEOTIDE SEQUENCE [LARGE SCALE GENOMIC DNA]</scope>
    <source>
        <strain evidence="10 11">CBS 309.79</strain>
    </source>
</reference>
<evidence type="ECO:0000259" key="9">
    <source>
        <dbReference type="SMART" id="SM00298"/>
    </source>
</evidence>
<comment type="subcellular location">
    <subcellularLocation>
        <location evidence="1">Nucleus</location>
    </subcellularLocation>
</comment>
<dbReference type="EMBL" id="ML178876">
    <property type="protein sequence ID" value="TFK95727.1"/>
    <property type="molecule type" value="Genomic_DNA"/>
</dbReference>
<dbReference type="InterPro" id="IPR016197">
    <property type="entry name" value="Chromo-like_dom_sf"/>
</dbReference>
<evidence type="ECO:0000256" key="6">
    <source>
        <dbReference type="ARBA" id="ARBA00023163"/>
    </source>
</evidence>
<evidence type="ECO:0000256" key="8">
    <source>
        <dbReference type="SAM" id="MobiDB-lite"/>
    </source>
</evidence>
<dbReference type="PROSITE" id="PS51640">
    <property type="entry name" value="MRG"/>
    <property type="match status" value="1"/>
</dbReference>
<dbReference type="PANTHER" id="PTHR10880">
    <property type="entry name" value="MORTALITY FACTOR 4-LIKE PROTEIN"/>
    <property type="match status" value="1"/>
</dbReference>
<gene>
    <name evidence="10" type="ORF">BDV98DRAFT_372278</name>
</gene>
<feature type="compositionally biased region" description="Basic and acidic residues" evidence="8">
    <location>
        <begin position="121"/>
        <end position="143"/>
    </location>
</feature>
<evidence type="ECO:0000256" key="1">
    <source>
        <dbReference type="ARBA" id="ARBA00004123"/>
    </source>
</evidence>
<evidence type="ECO:0000313" key="11">
    <source>
        <dbReference type="Proteomes" id="UP000305067"/>
    </source>
</evidence>
<evidence type="ECO:0000313" key="10">
    <source>
        <dbReference type="EMBL" id="TFK95727.1"/>
    </source>
</evidence>
<keyword evidence="5" id="KW-0805">Transcription regulation</keyword>
<feature type="region of interest" description="Disordered" evidence="8">
    <location>
        <begin position="92"/>
        <end position="143"/>
    </location>
</feature>
<dbReference type="SMART" id="SM00298">
    <property type="entry name" value="CHROMO"/>
    <property type="match status" value="1"/>
</dbReference>
<feature type="domain" description="Chromo" evidence="9">
    <location>
        <begin position="30"/>
        <end position="89"/>
    </location>
</feature>
<dbReference type="GO" id="GO:0035267">
    <property type="term" value="C:NuA4 histone acetyltransferase complex"/>
    <property type="evidence" value="ECO:0007669"/>
    <property type="project" value="TreeGrafter"/>
</dbReference>
<dbReference type="PIRSF" id="PIRSF038133">
    <property type="entry name" value="HAT_Nua4_EAF3/MRG15"/>
    <property type="match status" value="1"/>
</dbReference>
<dbReference type="Gene3D" id="1.10.274.30">
    <property type="entry name" value="MRG domain"/>
    <property type="match status" value="1"/>
</dbReference>
<dbReference type="AlphaFoldDB" id="A0A5C3Q3I9"/>
<dbReference type="GO" id="GO:0032221">
    <property type="term" value="C:Rpd3S complex"/>
    <property type="evidence" value="ECO:0007669"/>
    <property type="project" value="TreeGrafter"/>
</dbReference>
<accession>A0A5C3Q3I9</accession>
<dbReference type="Gene3D" id="2.30.30.140">
    <property type="match status" value="1"/>
</dbReference>
<proteinExistence type="inferred from homology"/>
<dbReference type="InterPro" id="IPR026541">
    <property type="entry name" value="MRG_dom"/>
</dbReference>
<keyword evidence="7" id="KW-0539">Nucleus</keyword>
<keyword evidence="6" id="KW-0804">Transcription</keyword>
<dbReference type="OrthoDB" id="124855at2759"/>
<evidence type="ECO:0000256" key="7">
    <source>
        <dbReference type="ARBA" id="ARBA00023242"/>
    </source>
</evidence>
<comment type="similarity">
    <text evidence="2">Belongs to the MRG family.</text>
</comment>
<dbReference type="InterPro" id="IPR000953">
    <property type="entry name" value="Chromo/chromo_shadow_dom"/>
</dbReference>
<keyword evidence="4" id="KW-0156">Chromatin regulator</keyword>
<evidence type="ECO:0000256" key="5">
    <source>
        <dbReference type="ARBA" id="ARBA00023015"/>
    </source>
</evidence>
<dbReference type="InterPro" id="IPR008676">
    <property type="entry name" value="MRG"/>
</dbReference>
<dbReference type="InterPro" id="IPR038217">
    <property type="entry name" value="MRG_C_sf"/>
</dbReference>
<dbReference type="InterPro" id="IPR053820">
    <property type="entry name" value="MSL3_chromo-like"/>
</dbReference>
<protein>
    <recommendedName>
        <fullName evidence="3">Chromatin modification-related protein EAF3</fullName>
    </recommendedName>
</protein>
<dbReference type="Proteomes" id="UP000305067">
    <property type="component" value="Unassembled WGS sequence"/>
</dbReference>